<sequence length="101" mass="11300">MESLNKILDTSFVAGLARDPKDVALKVGEESGELQSAVLYSEPMENVANETADIIISSVDCAFLYARSKGFITKENFISLLEDSISKKVDKWYKKYVEDLE</sequence>
<dbReference type="GeneID" id="55603481"/>
<keyword evidence="2" id="KW-1185">Reference proteome</keyword>
<accession>A0A679FGE3</accession>
<dbReference type="Proteomes" id="UP000479051">
    <property type="component" value="Segment"/>
</dbReference>
<evidence type="ECO:0000313" key="1">
    <source>
        <dbReference type="EMBL" id="BBU72693.1"/>
    </source>
</evidence>
<proteinExistence type="predicted"/>
<reference evidence="1 2" key="1">
    <citation type="submission" date="2020-01" db="EMBL/GenBank/DDBJ databases">
        <title>Isolation, characterization and genomic analysis of a lytic bacteriophage vB_CsaP_009 infecting Cronobacter.</title>
        <authorList>
            <person name="Soleimani-Delfan A."/>
            <person name="Shahin K."/>
            <person name="Barazandeh M."/>
            <person name="Komijani M."/>
        </authorList>
    </citation>
    <scope>NUCLEOTIDE SEQUENCE [LARGE SCALE GENOMIC DNA]</scope>
</reference>
<protein>
    <submittedName>
        <fullName evidence="1">Uncharacterized protein</fullName>
    </submittedName>
</protein>
<dbReference type="KEGG" id="vg:55603481"/>
<dbReference type="SUPFAM" id="SSF101386">
    <property type="entry name" value="all-alpha NTP pyrophosphatases"/>
    <property type="match status" value="1"/>
</dbReference>
<name>A0A679FGE3_9CAUD</name>
<evidence type="ECO:0000313" key="2">
    <source>
        <dbReference type="Proteomes" id="UP000479051"/>
    </source>
</evidence>
<dbReference type="RefSeq" id="YP_009833426.1">
    <property type="nucleotide sequence ID" value="NC_048664.1"/>
</dbReference>
<organism evidence="1 2">
    <name type="scientific">Cronobacter phage vB_CsaP_009</name>
    <dbReference type="NCBI Taxonomy" id="2699738"/>
    <lineage>
        <taxon>Viruses</taxon>
        <taxon>Duplodnaviria</taxon>
        <taxon>Heunggongvirae</taxon>
        <taxon>Uroviricota</taxon>
        <taxon>Caudoviricetes</taxon>
        <taxon>Grimontviridae</taxon>
        <taxon>Privateervirus</taxon>
        <taxon>Privateervirus pv009</taxon>
    </lineage>
</organism>
<dbReference type="EMBL" id="LC519601">
    <property type="protein sequence ID" value="BBU72693.1"/>
    <property type="molecule type" value="Genomic_DNA"/>
</dbReference>
<dbReference type="Gene3D" id="1.10.287.1080">
    <property type="entry name" value="MazG-like"/>
    <property type="match status" value="1"/>
</dbReference>